<name>A0A316EFD5_9BACT</name>
<feature type="chain" id="PRO_5016269827" evidence="1">
    <location>
        <begin position="22"/>
        <end position="143"/>
    </location>
</feature>
<dbReference type="Proteomes" id="UP000245489">
    <property type="component" value="Unassembled WGS sequence"/>
</dbReference>
<gene>
    <name evidence="2" type="ORF">LV89_00140</name>
</gene>
<reference evidence="2 3" key="1">
    <citation type="submission" date="2018-05" db="EMBL/GenBank/DDBJ databases">
        <title>Genomic Encyclopedia of Archaeal and Bacterial Type Strains, Phase II (KMG-II): from individual species to whole genera.</title>
        <authorList>
            <person name="Goeker M."/>
        </authorList>
    </citation>
    <scope>NUCLEOTIDE SEQUENCE [LARGE SCALE GENOMIC DNA]</scope>
    <source>
        <strain evidence="2 3">DSM 22214</strain>
    </source>
</reference>
<comment type="caution">
    <text evidence="2">The sequence shown here is derived from an EMBL/GenBank/DDBJ whole genome shotgun (WGS) entry which is preliminary data.</text>
</comment>
<accession>A0A316EFD5</accession>
<evidence type="ECO:0000313" key="3">
    <source>
        <dbReference type="Proteomes" id="UP000245489"/>
    </source>
</evidence>
<evidence type="ECO:0000313" key="2">
    <source>
        <dbReference type="EMBL" id="PWK29300.1"/>
    </source>
</evidence>
<sequence>MYQKLFSICILLASFSTLSFGQTEPNPSETLPPMVGGDTDVHGCKPSAGYTFSVLKNDCIRTFEQPIQLNEVKSKNSYTSFAAVIFSDDKKQVEIFMPSVTGSVVLSKKLKTKFPTWQKGNIILTKRSKYYLKQANRVIFVGK</sequence>
<dbReference type="AlphaFoldDB" id="A0A316EFD5"/>
<protein>
    <submittedName>
        <fullName evidence="2">Uncharacterized protein</fullName>
    </submittedName>
</protein>
<dbReference type="EMBL" id="QGGO01000001">
    <property type="protein sequence ID" value="PWK29300.1"/>
    <property type="molecule type" value="Genomic_DNA"/>
</dbReference>
<keyword evidence="1" id="KW-0732">Signal</keyword>
<evidence type="ECO:0000256" key="1">
    <source>
        <dbReference type="SAM" id="SignalP"/>
    </source>
</evidence>
<feature type="signal peptide" evidence="1">
    <location>
        <begin position="1"/>
        <end position="21"/>
    </location>
</feature>
<organism evidence="2 3">
    <name type="scientific">Arcicella aurantiaca</name>
    <dbReference type="NCBI Taxonomy" id="591202"/>
    <lineage>
        <taxon>Bacteria</taxon>
        <taxon>Pseudomonadati</taxon>
        <taxon>Bacteroidota</taxon>
        <taxon>Cytophagia</taxon>
        <taxon>Cytophagales</taxon>
        <taxon>Flectobacillaceae</taxon>
        <taxon>Arcicella</taxon>
    </lineage>
</organism>
<proteinExistence type="predicted"/>
<dbReference type="RefSeq" id="WP_211321123.1">
    <property type="nucleotide sequence ID" value="NZ_QGGO01000001.1"/>
</dbReference>
<keyword evidence="3" id="KW-1185">Reference proteome</keyword>